<dbReference type="Proteomes" id="UP000298213">
    <property type="component" value="Unassembled WGS sequence"/>
</dbReference>
<dbReference type="EMBL" id="SPDV01000007">
    <property type="protein sequence ID" value="TFI59423.1"/>
    <property type="molecule type" value="Genomic_DNA"/>
</dbReference>
<protein>
    <recommendedName>
        <fullName evidence="2">Putative auto-transporter adhesin head GIN domain-containing protein</fullName>
    </recommendedName>
</protein>
<evidence type="ECO:0000256" key="1">
    <source>
        <dbReference type="SAM" id="SignalP"/>
    </source>
</evidence>
<evidence type="ECO:0000313" key="3">
    <source>
        <dbReference type="EMBL" id="TFI59423.1"/>
    </source>
</evidence>
<dbReference type="InterPro" id="IPR021255">
    <property type="entry name" value="DUF2807"/>
</dbReference>
<feature type="signal peptide" evidence="1">
    <location>
        <begin position="1"/>
        <end position="20"/>
    </location>
</feature>
<feature type="domain" description="Putative auto-transporter adhesin head GIN" evidence="2">
    <location>
        <begin position="28"/>
        <end position="109"/>
    </location>
</feature>
<dbReference type="Pfam" id="PF10988">
    <property type="entry name" value="DUF2807"/>
    <property type="match status" value="2"/>
</dbReference>
<feature type="domain" description="Putative auto-transporter adhesin head GIN" evidence="2">
    <location>
        <begin position="114"/>
        <end position="169"/>
    </location>
</feature>
<organism evidence="3 4">
    <name type="scientific">Sphingomonas parva</name>
    <dbReference type="NCBI Taxonomy" id="2555898"/>
    <lineage>
        <taxon>Bacteria</taxon>
        <taxon>Pseudomonadati</taxon>
        <taxon>Pseudomonadota</taxon>
        <taxon>Alphaproteobacteria</taxon>
        <taxon>Sphingomonadales</taxon>
        <taxon>Sphingomonadaceae</taxon>
        <taxon>Sphingomonas</taxon>
    </lineage>
</organism>
<dbReference type="AlphaFoldDB" id="A0A4Y8ZTS0"/>
<dbReference type="OrthoDB" id="7058210at2"/>
<keyword evidence="1" id="KW-0732">Signal</keyword>
<feature type="chain" id="PRO_5021465254" description="Putative auto-transporter adhesin head GIN domain-containing protein" evidence="1">
    <location>
        <begin position="21"/>
        <end position="185"/>
    </location>
</feature>
<accession>A0A4Y8ZTS0</accession>
<sequence length="185" mass="18880">MRIRPAAALLFLSVAVPASAETVVPVARFDAVALTGGGEVRIRHGAAQKVTLLRGNLETSRFTVRNGGLEIRACTRTCRDYDLVVEIVTPDVHALAITGGGSIVAEGAFPARKALAASITGGGVIDADAMRTQAVAASIKGGGVIRTNPQQSLAAAIKGGGNVVYRGDPHKTVVVDGGGEVTRAD</sequence>
<reference evidence="3 4" key="1">
    <citation type="submission" date="2019-03" db="EMBL/GenBank/DDBJ databases">
        <title>Genome sequence of Sphingomonas sp. 17J27-24.</title>
        <authorList>
            <person name="Kim M."/>
            <person name="Maeng S."/>
            <person name="Sathiyaraj S."/>
        </authorList>
    </citation>
    <scope>NUCLEOTIDE SEQUENCE [LARGE SCALE GENOMIC DNA]</scope>
    <source>
        <strain evidence="3 4">17J27-24</strain>
    </source>
</reference>
<evidence type="ECO:0000259" key="2">
    <source>
        <dbReference type="Pfam" id="PF10988"/>
    </source>
</evidence>
<dbReference type="Gene3D" id="2.160.20.120">
    <property type="match status" value="2"/>
</dbReference>
<proteinExistence type="predicted"/>
<comment type="caution">
    <text evidence="3">The sequence shown here is derived from an EMBL/GenBank/DDBJ whole genome shotgun (WGS) entry which is preliminary data.</text>
</comment>
<evidence type="ECO:0000313" key="4">
    <source>
        <dbReference type="Proteomes" id="UP000298213"/>
    </source>
</evidence>
<dbReference type="RefSeq" id="WP_135084078.1">
    <property type="nucleotide sequence ID" value="NZ_SPDV01000007.1"/>
</dbReference>
<name>A0A4Y8ZTS0_9SPHN</name>
<keyword evidence="4" id="KW-1185">Reference proteome</keyword>
<gene>
    <name evidence="3" type="ORF">E2493_04305</name>
</gene>